<evidence type="ECO:0000313" key="12">
    <source>
        <dbReference type="Proteomes" id="UP001239909"/>
    </source>
</evidence>
<keyword evidence="5 9" id="KW-0812">Transmembrane</keyword>
<keyword evidence="7 9" id="KW-0472">Membrane</keyword>
<comment type="subcellular location">
    <subcellularLocation>
        <location evidence="1 9">Cell inner membrane</location>
        <topology evidence="1 9">Multi-pass membrane protein</topology>
    </subcellularLocation>
</comment>
<dbReference type="Pfam" id="PF04290">
    <property type="entry name" value="DctQ"/>
    <property type="match status" value="1"/>
</dbReference>
<organism evidence="11 12">
    <name type="scientific">Paralimibaculum aggregatum</name>
    <dbReference type="NCBI Taxonomy" id="3036245"/>
    <lineage>
        <taxon>Bacteria</taxon>
        <taxon>Pseudomonadati</taxon>
        <taxon>Pseudomonadota</taxon>
        <taxon>Alphaproteobacteria</taxon>
        <taxon>Rhodobacterales</taxon>
        <taxon>Paracoccaceae</taxon>
        <taxon>Paralimibaculum</taxon>
    </lineage>
</organism>
<feature type="domain" description="Tripartite ATP-independent periplasmic transporters DctQ component" evidence="10">
    <location>
        <begin position="41"/>
        <end position="169"/>
    </location>
</feature>
<evidence type="ECO:0000256" key="7">
    <source>
        <dbReference type="ARBA" id="ARBA00023136"/>
    </source>
</evidence>
<keyword evidence="12" id="KW-1185">Reference proteome</keyword>
<dbReference type="Proteomes" id="UP001239909">
    <property type="component" value="Unassembled WGS sequence"/>
</dbReference>
<feature type="transmembrane region" description="Helical" evidence="9">
    <location>
        <begin position="103"/>
        <end position="123"/>
    </location>
</feature>
<evidence type="ECO:0000259" key="10">
    <source>
        <dbReference type="Pfam" id="PF04290"/>
    </source>
</evidence>
<evidence type="ECO:0000256" key="5">
    <source>
        <dbReference type="ARBA" id="ARBA00022692"/>
    </source>
</evidence>
<dbReference type="EMBL" id="BSYI01000017">
    <property type="protein sequence ID" value="GMG83229.1"/>
    <property type="molecule type" value="Genomic_DNA"/>
</dbReference>
<proteinExistence type="inferred from homology"/>
<evidence type="ECO:0000256" key="4">
    <source>
        <dbReference type="ARBA" id="ARBA00022519"/>
    </source>
</evidence>
<feature type="transmembrane region" description="Helical" evidence="9">
    <location>
        <begin position="21"/>
        <end position="44"/>
    </location>
</feature>
<dbReference type="RefSeq" id="WP_285672024.1">
    <property type="nucleotide sequence ID" value="NZ_BSYI01000017.1"/>
</dbReference>
<comment type="similarity">
    <text evidence="8 9">Belongs to the TRAP transporter small permease family.</text>
</comment>
<dbReference type="InterPro" id="IPR055348">
    <property type="entry name" value="DctQ"/>
</dbReference>
<evidence type="ECO:0000256" key="3">
    <source>
        <dbReference type="ARBA" id="ARBA00022475"/>
    </source>
</evidence>
<dbReference type="InterPro" id="IPR007387">
    <property type="entry name" value="TRAP_DctQ"/>
</dbReference>
<evidence type="ECO:0000256" key="8">
    <source>
        <dbReference type="ARBA" id="ARBA00038436"/>
    </source>
</evidence>
<feature type="transmembrane region" description="Helical" evidence="9">
    <location>
        <begin position="143"/>
        <end position="161"/>
    </location>
</feature>
<keyword evidence="3" id="KW-1003">Cell membrane</keyword>
<name>A0ABQ6LLN4_9RHOB</name>
<evidence type="ECO:0000256" key="1">
    <source>
        <dbReference type="ARBA" id="ARBA00004429"/>
    </source>
</evidence>
<feature type="transmembrane region" description="Helical" evidence="9">
    <location>
        <begin position="64"/>
        <end position="82"/>
    </location>
</feature>
<gene>
    <name evidence="11" type="ORF">LNKW23_24420</name>
</gene>
<comment type="subunit">
    <text evidence="9">The complex comprises the extracytoplasmic solute receptor protein and the two transmembrane proteins.</text>
</comment>
<keyword evidence="6 9" id="KW-1133">Transmembrane helix</keyword>
<reference evidence="11 12" key="1">
    <citation type="submission" date="2023-04" db="EMBL/GenBank/DDBJ databases">
        <title>Marinoamorphus aggregata gen. nov., sp. Nov., isolate from tissue of brittle star Ophioplocus japonicus.</title>
        <authorList>
            <person name="Kawano K."/>
            <person name="Sawayama S."/>
            <person name="Nakagawa S."/>
        </authorList>
    </citation>
    <scope>NUCLEOTIDE SEQUENCE [LARGE SCALE GENOMIC DNA]</scope>
    <source>
        <strain evidence="11 12">NKW23</strain>
    </source>
</reference>
<evidence type="ECO:0000313" key="11">
    <source>
        <dbReference type="EMBL" id="GMG83229.1"/>
    </source>
</evidence>
<keyword evidence="4 9" id="KW-0997">Cell inner membrane</keyword>
<sequence>MSHALPTGTDKPRPETRLQRLVGALSTVSGVCSATMIAAAVLITCQMVVVRYVLNGSTIWQTEAVTYLMIAATLLGLPYVQRRRGHVQVDLIPEMLPRGARRVLAAITLALAVAMIGLMAWHSYDVWKLHFDRGWRSGTAWDVKLWVPYLAMPVGFGLYLLQLIADFAAEIAPPPEAR</sequence>
<evidence type="ECO:0000256" key="2">
    <source>
        <dbReference type="ARBA" id="ARBA00022448"/>
    </source>
</evidence>
<dbReference type="PANTHER" id="PTHR35011:SF10">
    <property type="entry name" value="TRAP TRANSPORTER SMALL PERMEASE PROTEIN"/>
    <property type="match status" value="1"/>
</dbReference>
<accession>A0ABQ6LLN4</accession>
<evidence type="ECO:0000256" key="9">
    <source>
        <dbReference type="RuleBase" id="RU369079"/>
    </source>
</evidence>
<protein>
    <recommendedName>
        <fullName evidence="9">TRAP transporter small permease protein</fullName>
    </recommendedName>
</protein>
<dbReference type="PANTHER" id="PTHR35011">
    <property type="entry name" value="2,3-DIKETO-L-GULONATE TRAP TRANSPORTER SMALL PERMEASE PROTEIN YIAM"/>
    <property type="match status" value="1"/>
</dbReference>
<comment type="function">
    <text evidence="9">Part of the tripartite ATP-independent periplasmic (TRAP) transport system.</text>
</comment>
<keyword evidence="2 9" id="KW-0813">Transport</keyword>
<evidence type="ECO:0000256" key="6">
    <source>
        <dbReference type="ARBA" id="ARBA00022989"/>
    </source>
</evidence>
<comment type="caution">
    <text evidence="11">The sequence shown here is derived from an EMBL/GenBank/DDBJ whole genome shotgun (WGS) entry which is preliminary data.</text>
</comment>